<dbReference type="GO" id="GO:0006886">
    <property type="term" value="P:intracellular protein transport"/>
    <property type="evidence" value="ECO:0007669"/>
    <property type="project" value="UniProtKB-UniRule"/>
</dbReference>
<dbReference type="AlphaFoldDB" id="A0A3Q3XJB0"/>
<dbReference type="Proteomes" id="UP000261620">
    <property type="component" value="Unplaced"/>
</dbReference>
<evidence type="ECO:0000259" key="2">
    <source>
        <dbReference type="PROSITE" id="PS50219"/>
    </source>
</evidence>
<evidence type="ECO:0000256" key="1">
    <source>
        <dbReference type="PROSITE-ProRule" id="PRU01006"/>
    </source>
</evidence>
<dbReference type="InterPro" id="IPR019452">
    <property type="entry name" value="VPS39/TGF_beta_rcpt-assoc_1"/>
</dbReference>
<reference evidence="3" key="1">
    <citation type="submission" date="2025-08" db="UniProtKB">
        <authorList>
            <consortium name="Ensembl"/>
        </authorList>
    </citation>
    <scope>IDENTIFICATION</scope>
</reference>
<dbReference type="GO" id="GO:0016020">
    <property type="term" value="C:membrane"/>
    <property type="evidence" value="ECO:0007669"/>
    <property type="project" value="TreeGrafter"/>
</dbReference>
<dbReference type="InterPro" id="IPR001180">
    <property type="entry name" value="CNH_dom"/>
</dbReference>
<organism evidence="3 4">
    <name type="scientific">Mola mola</name>
    <name type="common">Ocean sunfish</name>
    <name type="synonym">Tetraodon mola</name>
    <dbReference type="NCBI Taxonomy" id="94237"/>
    <lineage>
        <taxon>Eukaryota</taxon>
        <taxon>Metazoa</taxon>
        <taxon>Chordata</taxon>
        <taxon>Craniata</taxon>
        <taxon>Vertebrata</taxon>
        <taxon>Euteleostomi</taxon>
        <taxon>Actinopterygii</taxon>
        <taxon>Neopterygii</taxon>
        <taxon>Teleostei</taxon>
        <taxon>Neoteleostei</taxon>
        <taxon>Acanthomorphata</taxon>
        <taxon>Eupercaria</taxon>
        <taxon>Tetraodontiformes</taxon>
        <taxon>Molidae</taxon>
        <taxon>Mola</taxon>
    </lineage>
</organism>
<evidence type="ECO:0000313" key="4">
    <source>
        <dbReference type="Proteomes" id="UP000261620"/>
    </source>
</evidence>
<protein>
    <recommendedName>
        <fullName evidence="2">CNH domain-containing protein</fullName>
    </recommendedName>
</protein>
<dbReference type="Pfam" id="PF00780">
    <property type="entry name" value="CNH"/>
    <property type="match status" value="1"/>
</dbReference>
<dbReference type="PROSITE" id="PS50219">
    <property type="entry name" value="CNH"/>
    <property type="match status" value="1"/>
</dbReference>
<dbReference type="Ensembl" id="ENSMMOT00000023923.1">
    <property type="protein sequence ID" value="ENSMMOP00000023531.1"/>
    <property type="gene ID" value="ENSMMOG00000017906.1"/>
</dbReference>
<dbReference type="GO" id="GO:0006914">
    <property type="term" value="P:autophagy"/>
    <property type="evidence" value="ECO:0007669"/>
    <property type="project" value="TreeGrafter"/>
</dbReference>
<evidence type="ECO:0000313" key="3">
    <source>
        <dbReference type="Ensembl" id="ENSMMOP00000023531.1"/>
    </source>
</evidence>
<dbReference type="InterPro" id="IPR000547">
    <property type="entry name" value="Clathrin_H-chain/VPS_repeat"/>
</dbReference>
<dbReference type="PANTHER" id="PTHR12894:SF29">
    <property type="entry name" value="TRANSFORMING GROWTH FACTOR-BETA RECEPTOR-ASSOCIATED PROTEIN 1 HOMOLOG"/>
    <property type="match status" value="1"/>
</dbReference>
<dbReference type="OMA" id="MFVTSEG"/>
<dbReference type="PANTHER" id="PTHR12894">
    <property type="entry name" value="CNH DOMAIN CONTAINING"/>
    <property type="match status" value="1"/>
</dbReference>
<dbReference type="STRING" id="94237.ENSMMOP00000023531"/>
<dbReference type="Pfam" id="PF10367">
    <property type="entry name" value="zf-Vps39_C"/>
    <property type="match status" value="1"/>
</dbReference>
<dbReference type="PROSITE" id="PS50236">
    <property type="entry name" value="CHCR"/>
    <property type="match status" value="1"/>
</dbReference>
<dbReference type="Pfam" id="PF10366">
    <property type="entry name" value="Vps39_1"/>
    <property type="match status" value="1"/>
</dbReference>
<dbReference type="GO" id="GO:0005737">
    <property type="term" value="C:cytoplasm"/>
    <property type="evidence" value="ECO:0007669"/>
    <property type="project" value="TreeGrafter"/>
</dbReference>
<reference evidence="3" key="2">
    <citation type="submission" date="2025-09" db="UniProtKB">
        <authorList>
            <consortium name="Ensembl"/>
        </authorList>
    </citation>
    <scope>IDENTIFICATION</scope>
</reference>
<feature type="repeat" description="CHCR" evidence="1">
    <location>
        <begin position="569"/>
        <end position="728"/>
    </location>
</feature>
<feature type="domain" description="CNH" evidence="2">
    <location>
        <begin position="23"/>
        <end position="300"/>
    </location>
</feature>
<keyword evidence="4" id="KW-1185">Reference proteome</keyword>
<sequence length="866" mass="97511">MSVKAFELVPAVERDLLMGDKARINIECIECCGKHLYMGTNDCFIHHFLLDEITTSKGKLSYSAQKLLHKYLGLKKPVAELRAASALERLIVLCDGIVFLVDMVTLETVPSVAGGGAKIRGVNAFTINENPVNGDPFCVEMGVLSSKRRTVQIYMVYEDRVQLVKEVTTPEQPCAVSLDGYFLCLALATQYIILNYNTGASQDLFPYNSEERRPIVKRIGREEFLLAAPGGLGMFANAQGVSQRAPVSWSESVIGAAVCFPYVVALDESFITVHSMLDQQLKQTLSFRDGHILQDFEGKVILASTKAVYVLTPLPLERQIQDLLDSHRVEEALVLTEGAQRNIPKDKFQILHRRILQQAGFIQFGQLQFLEAKEHFRKGQLDVRELISLYPLLLPASSSFTRCHPPLHEFADLNHLAQGDLEKVLRCKKFLISYLGEVRSIEVANGCREDIDTALLKLYAEQDHDSLLDLLASDNACLLADSVPCLEKYHKYFALGLLYHHNDQDSAALQVCLWIRVVDGDLQDSTRSDLYEYIVDFLCFCSNLDLVWKYADWALRKDPTVGVHIFTKRPANRDQSELNPDDVITYLGKHSQALLLYLEHLVLERKTQKEKFHTHLAVLYLERVVSLLSESPADEEELSRARERLQAMLRESDLYRVHFLLGGISLCERATLHGKLGEHDKALHVLVHELRDFPSAEAFCTWASYGQDSSYRQRLFHLLLGVYLDGNELAVGGDGGDLKMAAVDLLNRHGEVFDAVRVLRLLPEGWSLQLLRPFLGRAIRASMHACRTSQIALGLSRSENLQLLHDRRKKPIIVSEKKGCHLCHNTFSEPDVLCLPGAVPVHTHCVAQRVKDSPTKRQLTNSSNHT</sequence>
<dbReference type="InterPro" id="IPR019453">
    <property type="entry name" value="VPS39/TGFA1_Znf"/>
</dbReference>
<dbReference type="InterPro" id="IPR032914">
    <property type="entry name" value="Vam6/VPS39/TRAP1"/>
</dbReference>
<dbReference type="GO" id="GO:0034058">
    <property type="term" value="P:endosomal vesicle fusion"/>
    <property type="evidence" value="ECO:0007669"/>
    <property type="project" value="TreeGrafter"/>
</dbReference>
<name>A0A3Q3XJB0_MOLML</name>
<accession>A0A3Q3XJB0</accession>
<proteinExistence type="predicted"/>